<gene>
    <name evidence="2" type="ORF">M413DRAFT_372910</name>
</gene>
<feature type="compositionally biased region" description="Acidic residues" evidence="1">
    <location>
        <begin position="133"/>
        <end position="156"/>
    </location>
</feature>
<reference evidence="3" key="2">
    <citation type="submission" date="2015-01" db="EMBL/GenBank/DDBJ databases">
        <title>Evolutionary Origins and Diversification of the Mycorrhizal Mutualists.</title>
        <authorList>
            <consortium name="DOE Joint Genome Institute"/>
            <consortium name="Mycorrhizal Genomics Consortium"/>
            <person name="Kohler A."/>
            <person name="Kuo A."/>
            <person name="Nagy L.G."/>
            <person name="Floudas D."/>
            <person name="Copeland A."/>
            <person name="Barry K.W."/>
            <person name="Cichocki N."/>
            <person name="Veneault-Fourrey C."/>
            <person name="LaButti K."/>
            <person name="Lindquist E.A."/>
            <person name="Lipzen A."/>
            <person name="Lundell T."/>
            <person name="Morin E."/>
            <person name="Murat C."/>
            <person name="Riley R."/>
            <person name="Ohm R."/>
            <person name="Sun H."/>
            <person name="Tunlid A."/>
            <person name="Henrissat B."/>
            <person name="Grigoriev I.V."/>
            <person name="Hibbett D.S."/>
            <person name="Martin F."/>
        </authorList>
    </citation>
    <scope>NUCLEOTIDE SEQUENCE [LARGE SCALE GENOMIC DNA]</scope>
    <source>
        <strain evidence="3">h7</strain>
    </source>
</reference>
<dbReference type="HOGENOM" id="CLU_1421567_0_0_1"/>
<organism evidence="2 3">
    <name type="scientific">Hebeloma cylindrosporum</name>
    <dbReference type="NCBI Taxonomy" id="76867"/>
    <lineage>
        <taxon>Eukaryota</taxon>
        <taxon>Fungi</taxon>
        <taxon>Dikarya</taxon>
        <taxon>Basidiomycota</taxon>
        <taxon>Agaricomycotina</taxon>
        <taxon>Agaricomycetes</taxon>
        <taxon>Agaricomycetidae</taxon>
        <taxon>Agaricales</taxon>
        <taxon>Agaricineae</taxon>
        <taxon>Hymenogastraceae</taxon>
        <taxon>Hebeloma</taxon>
    </lineage>
</organism>
<protein>
    <submittedName>
        <fullName evidence="2">Uncharacterized protein</fullName>
    </submittedName>
</protein>
<sequence>MLPKTREQTNIEVEDTLENNQQEQSETMEGGGFGVSLWLFFQYLSFCSLEMLGEDTISDDKEAPSDHEVCDAFSLVNAEEVEEVIDSDNESAEDPPAEVPENRLVPGIDADSQTQNFECADDGAEATVSDEMKYDDEGDDAYPEEEEEEYYDDGVADSDNGVYRPIRISILQMIANAQKNWMQKRQNIQLY</sequence>
<proteinExistence type="predicted"/>
<name>A0A0C3CJR4_HEBCY</name>
<feature type="compositionally biased region" description="Acidic residues" evidence="1">
    <location>
        <begin position="84"/>
        <end position="96"/>
    </location>
</feature>
<evidence type="ECO:0000256" key="1">
    <source>
        <dbReference type="SAM" id="MobiDB-lite"/>
    </source>
</evidence>
<feature type="region of interest" description="Disordered" evidence="1">
    <location>
        <begin position="84"/>
        <end position="158"/>
    </location>
</feature>
<dbReference type="AlphaFoldDB" id="A0A0C3CJR4"/>
<accession>A0A0C3CJR4</accession>
<evidence type="ECO:0000313" key="3">
    <source>
        <dbReference type="Proteomes" id="UP000053424"/>
    </source>
</evidence>
<keyword evidence="3" id="KW-1185">Reference proteome</keyword>
<dbReference type="Proteomes" id="UP000053424">
    <property type="component" value="Unassembled WGS sequence"/>
</dbReference>
<dbReference type="EMBL" id="KN831774">
    <property type="protein sequence ID" value="KIM44001.1"/>
    <property type="molecule type" value="Genomic_DNA"/>
</dbReference>
<evidence type="ECO:0000313" key="2">
    <source>
        <dbReference type="EMBL" id="KIM44001.1"/>
    </source>
</evidence>
<reference evidence="2 3" key="1">
    <citation type="submission" date="2014-04" db="EMBL/GenBank/DDBJ databases">
        <authorList>
            <consortium name="DOE Joint Genome Institute"/>
            <person name="Kuo A."/>
            <person name="Gay G."/>
            <person name="Dore J."/>
            <person name="Kohler A."/>
            <person name="Nagy L.G."/>
            <person name="Floudas D."/>
            <person name="Copeland A."/>
            <person name="Barry K.W."/>
            <person name="Cichocki N."/>
            <person name="Veneault-Fourrey C."/>
            <person name="LaButti K."/>
            <person name="Lindquist E.A."/>
            <person name="Lipzen A."/>
            <person name="Lundell T."/>
            <person name="Morin E."/>
            <person name="Murat C."/>
            <person name="Sun H."/>
            <person name="Tunlid A."/>
            <person name="Henrissat B."/>
            <person name="Grigoriev I.V."/>
            <person name="Hibbett D.S."/>
            <person name="Martin F."/>
            <person name="Nordberg H.P."/>
            <person name="Cantor M.N."/>
            <person name="Hua S.X."/>
        </authorList>
    </citation>
    <scope>NUCLEOTIDE SEQUENCE [LARGE SCALE GENOMIC DNA]</scope>
    <source>
        <strain evidence="3">h7</strain>
    </source>
</reference>
<feature type="compositionally biased region" description="Polar residues" evidence="1">
    <location>
        <begin position="18"/>
        <end position="27"/>
    </location>
</feature>
<feature type="region of interest" description="Disordered" evidence="1">
    <location>
        <begin position="1"/>
        <end position="28"/>
    </location>
</feature>